<sequence length="236" mass="27237">MIKAVFFDIDGTLLSNTTGEIPKSAREAIDSMRMNGVKVFTATGRHMSEIRDLPVDDIRFDGYITLNGQLCLDSRKELLYGEAIGERDVELMLAMFEEKKVPVMLVEKDRMYINYIDELVEKAQAAINTPVPEIGTYSGEPIYQFILYSEERMAEEIVAGLDGCKMTRWNPYGVDIISKNGEKWPESGRFYRIVGFDRMKSWHLEMEKMIWICSDTQESGSRWVVQRKTSRFVRIT</sequence>
<comment type="caution">
    <text evidence="1">The sequence shown here is derived from an EMBL/GenBank/DDBJ whole genome shotgun (WGS) entry which is preliminary data.</text>
</comment>
<reference evidence="1" key="1">
    <citation type="submission" date="2007-11" db="EMBL/GenBank/DDBJ databases">
        <authorList>
            <person name="Fulton L."/>
            <person name="Clifton S."/>
            <person name="Fulton B."/>
            <person name="Xu J."/>
            <person name="Minx P."/>
            <person name="Pepin K.H."/>
            <person name="Johnson M."/>
            <person name="Thiruvilangam P."/>
            <person name="Bhonagiri V."/>
            <person name="Nash W.E."/>
            <person name="Mardis E.R."/>
            <person name="Wilson R.K."/>
        </authorList>
    </citation>
    <scope>NUCLEOTIDE SEQUENCE [LARGE SCALE GENOMIC DNA]</scope>
    <source>
        <strain evidence="1">DSM 14662</strain>
    </source>
</reference>
<dbReference type="PANTHER" id="PTHR10000">
    <property type="entry name" value="PHOSPHOSERINE PHOSPHATASE"/>
    <property type="match status" value="1"/>
</dbReference>
<dbReference type="EMBL" id="ABAX03000012">
    <property type="protein sequence ID" value="EDR97540.1"/>
    <property type="molecule type" value="Genomic_DNA"/>
</dbReference>
<protein>
    <submittedName>
        <fullName evidence="1">Haloacid dehalogenase-like hydrolase</fullName>
    </submittedName>
</protein>
<dbReference type="Gene3D" id="3.40.50.1000">
    <property type="entry name" value="HAD superfamily/HAD-like"/>
    <property type="match status" value="1"/>
</dbReference>
<dbReference type="HOGENOM" id="CLU_044146_7_0_9"/>
<keyword evidence="2" id="KW-1185">Reference proteome</keyword>
<dbReference type="PROSITE" id="PS01228">
    <property type="entry name" value="COF_1"/>
    <property type="match status" value="1"/>
</dbReference>
<dbReference type="GO" id="GO:0005829">
    <property type="term" value="C:cytosol"/>
    <property type="evidence" value="ECO:0007669"/>
    <property type="project" value="TreeGrafter"/>
</dbReference>
<reference evidence="1" key="2">
    <citation type="submission" date="2013-11" db="EMBL/GenBank/DDBJ databases">
        <title>Draft genome sequence of Anaerostipes caccae (DSM 14662).</title>
        <authorList>
            <person name="Sudarsanam P."/>
            <person name="Ley R."/>
            <person name="Guruge J."/>
            <person name="Turnbaugh P.J."/>
            <person name="Mahowald M."/>
            <person name="Liep D."/>
            <person name="Gordon J."/>
        </authorList>
    </citation>
    <scope>NUCLEOTIDE SEQUENCE</scope>
    <source>
        <strain evidence="1">DSM 14662</strain>
    </source>
</reference>
<dbReference type="eggNOG" id="COG0561">
    <property type="taxonomic scope" value="Bacteria"/>
</dbReference>
<dbReference type="STRING" id="411490.ANACAC_01161"/>
<dbReference type="GO" id="GO:0000287">
    <property type="term" value="F:magnesium ion binding"/>
    <property type="evidence" value="ECO:0007669"/>
    <property type="project" value="TreeGrafter"/>
</dbReference>
<evidence type="ECO:0000313" key="1">
    <source>
        <dbReference type="EMBL" id="EDR97540.1"/>
    </source>
</evidence>
<dbReference type="PANTHER" id="PTHR10000:SF25">
    <property type="entry name" value="PHOSPHATASE YKRA-RELATED"/>
    <property type="match status" value="1"/>
</dbReference>
<dbReference type="SUPFAM" id="SSF56784">
    <property type="entry name" value="HAD-like"/>
    <property type="match status" value="1"/>
</dbReference>
<organism evidence="1 2">
    <name type="scientific">Anaerostipes caccae (strain DSM 14662 / CCUG 47493 / JCM 13470 / NCIMB 13811 / L1-92)</name>
    <dbReference type="NCBI Taxonomy" id="411490"/>
    <lineage>
        <taxon>Bacteria</taxon>
        <taxon>Bacillati</taxon>
        <taxon>Bacillota</taxon>
        <taxon>Clostridia</taxon>
        <taxon>Lachnospirales</taxon>
        <taxon>Lachnospiraceae</taxon>
        <taxon>Anaerostipes</taxon>
    </lineage>
</organism>
<accession>B0MC70</accession>
<proteinExistence type="predicted"/>
<dbReference type="AlphaFoldDB" id="B0MC70"/>
<dbReference type="InterPro" id="IPR023214">
    <property type="entry name" value="HAD_sf"/>
</dbReference>
<dbReference type="Proteomes" id="UP000004935">
    <property type="component" value="Unassembled WGS sequence"/>
</dbReference>
<evidence type="ECO:0000313" key="2">
    <source>
        <dbReference type="Proteomes" id="UP000004935"/>
    </source>
</evidence>
<dbReference type="Gene3D" id="3.30.1240.10">
    <property type="match status" value="1"/>
</dbReference>
<dbReference type="GO" id="GO:0016791">
    <property type="term" value="F:phosphatase activity"/>
    <property type="evidence" value="ECO:0007669"/>
    <property type="project" value="TreeGrafter"/>
</dbReference>
<name>B0MC70_ANACD</name>
<dbReference type="InterPro" id="IPR036412">
    <property type="entry name" value="HAD-like_sf"/>
</dbReference>
<gene>
    <name evidence="1" type="ORF">ANACAC_01161</name>
</gene>
<dbReference type="Pfam" id="PF08282">
    <property type="entry name" value="Hydrolase_3"/>
    <property type="match status" value="1"/>
</dbReference>